<dbReference type="STRING" id="1611254.A0A2G5SP87"/>
<dbReference type="InterPro" id="IPR029033">
    <property type="entry name" value="His_PPase_superfam"/>
</dbReference>
<dbReference type="Pfam" id="PF00328">
    <property type="entry name" value="His_Phos_2"/>
    <property type="match status" value="1"/>
</dbReference>
<dbReference type="InterPro" id="IPR050645">
    <property type="entry name" value="Histidine_acid_phosphatase"/>
</dbReference>
<evidence type="ECO:0000256" key="3">
    <source>
        <dbReference type="SAM" id="SignalP"/>
    </source>
</evidence>
<dbReference type="EMBL" id="PDUG01000006">
    <property type="protein sequence ID" value="PIC16914.1"/>
    <property type="molecule type" value="Genomic_DNA"/>
</dbReference>
<gene>
    <name evidence="4" type="primary">Cni-pho-7</name>
    <name evidence="4" type="synonym">Cnig_chr_X.g23343</name>
    <name evidence="4" type="ORF">B9Z55_023343</name>
</gene>
<dbReference type="GO" id="GO:0003993">
    <property type="term" value="F:acid phosphatase activity"/>
    <property type="evidence" value="ECO:0007669"/>
    <property type="project" value="UniProtKB-EC"/>
</dbReference>
<evidence type="ECO:0000313" key="5">
    <source>
        <dbReference type="Proteomes" id="UP000230233"/>
    </source>
</evidence>
<protein>
    <recommendedName>
        <fullName evidence="6">Acid phosphatase</fullName>
    </recommendedName>
</protein>
<dbReference type="PANTHER" id="PTHR11567">
    <property type="entry name" value="ACID PHOSPHATASE-RELATED"/>
    <property type="match status" value="1"/>
</dbReference>
<dbReference type="AlphaFoldDB" id="A0A2G5SP87"/>
<evidence type="ECO:0008006" key="6">
    <source>
        <dbReference type="Google" id="ProtNLM"/>
    </source>
</evidence>
<dbReference type="InterPro" id="IPR033379">
    <property type="entry name" value="Acid_Pase_AS"/>
</dbReference>
<organism evidence="4 5">
    <name type="scientific">Caenorhabditis nigoni</name>
    <dbReference type="NCBI Taxonomy" id="1611254"/>
    <lineage>
        <taxon>Eukaryota</taxon>
        <taxon>Metazoa</taxon>
        <taxon>Ecdysozoa</taxon>
        <taxon>Nematoda</taxon>
        <taxon>Chromadorea</taxon>
        <taxon>Rhabditida</taxon>
        <taxon>Rhabditina</taxon>
        <taxon>Rhabditomorpha</taxon>
        <taxon>Rhabditoidea</taxon>
        <taxon>Rhabditidae</taxon>
        <taxon>Peloderinae</taxon>
        <taxon>Caenorhabditis</taxon>
    </lineage>
</organism>
<keyword evidence="5" id="KW-1185">Reference proteome</keyword>
<comment type="similarity">
    <text evidence="2">Belongs to the histidine acid phosphatase family.</text>
</comment>
<feature type="chain" id="PRO_5013875685" description="Acid phosphatase" evidence="3">
    <location>
        <begin position="18"/>
        <end position="411"/>
    </location>
</feature>
<name>A0A2G5SP87_9PELO</name>
<evidence type="ECO:0000256" key="2">
    <source>
        <dbReference type="ARBA" id="ARBA00005375"/>
    </source>
</evidence>
<keyword evidence="3" id="KW-0732">Signal</keyword>
<comment type="caution">
    <text evidence="4">The sequence shown here is derived from an EMBL/GenBank/DDBJ whole genome shotgun (WGS) entry which is preliminary data.</text>
</comment>
<dbReference type="CDD" id="cd07061">
    <property type="entry name" value="HP_HAP_like"/>
    <property type="match status" value="1"/>
</dbReference>
<dbReference type="SUPFAM" id="SSF53254">
    <property type="entry name" value="Phosphoglycerate mutase-like"/>
    <property type="match status" value="1"/>
</dbReference>
<dbReference type="Proteomes" id="UP000230233">
    <property type="component" value="Chromosome X"/>
</dbReference>
<evidence type="ECO:0000256" key="1">
    <source>
        <dbReference type="ARBA" id="ARBA00000032"/>
    </source>
</evidence>
<accession>A0A2G5SP87</accession>
<dbReference type="Gene3D" id="3.40.50.1240">
    <property type="entry name" value="Phosphoglycerate mutase-like"/>
    <property type="match status" value="1"/>
</dbReference>
<evidence type="ECO:0000313" key="4">
    <source>
        <dbReference type="EMBL" id="PIC16914.1"/>
    </source>
</evidence>
<feature type="signal peptide" evidence="3">
    <location>
        <begin position="1"/>
        <end position="17"/>
    </location>
</feature>
<proteinExistence type="inferred from homology"/>
<dbReference type="PANTHER" id="PTHR11567:SF204">
    <property type="entry name" value="LYSOSOMAL ACID PHOSPHATASE"/>
    <property type="match status" value="1"/>
</dbReference>
<sequence length="411" mass="47448">MRFLYLVFSSMLLPCVAEVEFLLAVWRHGDRAPESLPYPSDPYNETYWPRGWNQLTNVGIDQATKLGRFLRRRYQSSVLSVFDRKKITIRASDADRAIETAQCVATTLFPPDGLQIWNDGKFRHWQPIPIRTNGKPDPMLRPSKIQCPHYQRIVADERKKIERDINEKYKTELDMISNHTGHVTRYANIKDIYNIILEHYNGLPFPDWVEQKVNNRSLLDTITEIRRIARLQLFNSREKAKYMAGYMIDQWSESLVLASQHLNTKKALLYSSHDGTLTALLYGLGISNHQLIPYTACIMVELHTGNNIKVTYNKNNNLGVKDNTVHFLYSNPDRCTSAIYFRNSTSEDPDDVHELFIPGCTTDCHISKFIKSVTGVRVKSLEQLEFICQSAFTRPSTLIFAIIVVVMRLIL</sequence>
<reference evidence="5" key="1">
    <citation type="submission" date="2017-10" db="EMBL/GenBank/DDBJ databases">
        <title>Rapid genome shrinkage in a self-fertile nematode reveals novel sperm competition proteins.</title>
        <authorList>
            <person name="Yin D."/>
            <person name="Schwarz E.M."/>
            <person name="Thomas C.G."/>
            <person name="Felde R.L."/>
            <person name="Korf I.F."/>
            <person name="Cutter A.D."/>
            <person name="Schartner C.M."/>
            <person name="Ralston E.J."/>
            <person name="Meyer B.J."/>
            <person name="Haag E.S."/>
        </authorList>
    </citation>
    <scope>NUCLEOTIDE SEQUENCE [LARGE SCALE GENOMIC DNA]</scope>
    <source>
        <strain evidence="5">JU1422</strain>
    </source>
</reference>
<dbReference type="PROSITE" id="PS00616">
    <property type="entry name" value="HIS_ACID_PHOSPHAT_1"/>
    <property type="match status" value="1"/>
</dbReference>
<dbReference type="InterPro" id="IPR000560">
    <property type="entry name" value="His_Pase_clade-2"/>
</dbReference>
<comment type="catalytic activity">
    <reaction evidence="1">
        <text>a phosphate monoester + H2O = an alcohol + phosphate</text>
        <dbReference type="Rhea" id="RHEA:15017"/>
        <dbReference type="ChEBI" id="CHEBI:15377"/>
        <dbReference type="ChEBI" id="CHEBI:30879"/>
        <dbReference type="ChEBI" id="CHEBI:43474"/>
        <dbReference type="ChEBI" id="CHEBI:67140"/>
        <dbReference type="EC" id="3.1.3.2"/>
    </reaction>
</comment>
<dbReference type="OrthoDB" id="258392at2759"/>